<accession>A0ABD2J6D0</accession>
<dbReference type="EMBL" id="JBICBT010001056">
    <property type="protein sequence ID" value="KAL3085688.1"/>
    <property type="molecule type" value="Genomic_DNA"/>
</dbReference>
<protein>
    <submittedName>
        <fullName evidence="2">Uncharacterized protein</fullName>
    </submittedName>
</protein>
<dbReference type="AlphaFoldDB" id="A0ABD2J6D0"/>
<keyword evidence="3" id="KW-1185">Reference proteome</keyword>
<dbReference type="Proteomes" id="UP001620626">
    <property type="component" value="Unassembled WGS sequence"/>
</dbReference>
<evidence type="ECO:0000313" key="3">
    <source>
        <dbReference type="Proteomes" id="UP001620626"/>
    </source>
</evidence>
<gene>
    <name evidence="2" type="ORF">niasHT_037429</name>
</gene>
<feature type="signal peptide" evidence="1">
    <location>
        <begin position="1"/>
        <end position="25"/>
    </location>
</feature>
<proteinExistence type="predicted"/>
<name>A0ABD2J6D0_9BILA</name>
<keyword evidence="1" id="KW-0732">Signal</keyword>
<reference evidence="2 3" key="1">
    <citation type="submission" date="2024-10" db="EMBL/GenBank/DDBJ databases">
        <authorList>
            <person name="Kim D."/>
        </authorList>
    </citation>
    <scope>NUCLEOTIDE SEQUENCE [LARGE SCALE GENOMIC DNA]</scope>
    <source>
        <strain evidence="2">BH-2024</strain>
    </source>
</reference>
<organism evidence="2 3">
    <name type="scientific">Heterodera trifolii</name>
    <dbReference type="NCBI Taxonomy" id="157864"/>
    <lineage>
        <taxon>Eukaryota</taxon>
        <taxon>Metazoa</taxon>
        <taxon>Ecdysozoa</taxon>
        <taxon>Nematoda</taxon>
        <taxon>Chromadorea</taxon>
        <taxon>Rhabditida</taxon>
        <taxon>Tylenchina</taxon>
        <taxon>Tylenchomorpha</taxon>
        <taxon>Tylenchoidea</taxon>
        <taxon>Heteroderidae</taxon>
        <taxon>Heteroderinae</taxon>
        <taxon>Heterodera</taxon>
    </lineage>
</organism>
<feature type="chain" id="PRO_5044889004" evidence="1">
    <location>
        <begin position="26"/>
        <end position="324"/>
    </location>
</feature>
<evidence type="ECO:0000256" key="1">
    <source>
        <dbReference type="SAM" id="SignalP"/>
    </source>
</evidence>
<evidence type="ECO:0000313" key="2">
    <source>
        <dbReference type="EMBL" id="KAL3085688.1"/>
    </source>
</evidence>
<comment type="caution">
    <text evidence="2">The sequence shown here is derived from an EMBL/GenBank/DDBJ whole genome shotgun (WGS) entry which is preliminary data.</text>
</comment>
<sequence length="324" mass="35091">MSINNFFFLFSSLLVVLQQCSIANAADKNDEENGTKAISSGKIVPKSDAIVNSKPVVKSAFAVDDLSEPVKKWTNWRNGKQLEVKEAMEMPLVINPDGRVVINANVATTQTIQLKFSGAKDPVATFSGVDNSDQQNYHMIIKTCVLKGNVCQKGVTFCFVGKMDTSVATKGGRFSLENYKQNNSIATSCEQQLQQSAGGSETLAIGKVLHGFNIAFAEDKLVLTSSTSQKSPSYSIRNAQQCFDIHLGSEKNLDGFLKDYTDNKQLENDNDFFTELSYDILSGIPQKGGKIGIIAAGGACNIKIILVPWASVLPKIQICNGTIG</sequence>